<evidence type="ECO:0000256" key="8">
    <source>
        <dbReference type="ARBA" id="ARBA00022840"/>
    </source>
</evidence>
<dbReference type="CDD" id="cd01174">
    <property type="entry name" value="ribokinase"/>
    <property type="match status" value="1"/>
</dbReference>
<evidence type="ECO:0000256" key="9">
    <source>
        <dbReference type="ARBA" id="ARBA00022842"/>
    </source>
</evidence>
<dbReference type="PROSITE" id="PS00584">
    <property type="entry name" value="PFKB_KINASES_2"/>
    <property type="match status" value="1"/>
</dbReference>
<dbReference type="HAMAP" id="MF_01987">
    <property type="entry name" value="Ribokinase"/>
    <property type="match status" value="1"/>
</dbReference>
<comment type="pathway">
    <text evidence="12">Carbohydrate metabolism; D-ribose degradation; D-ribose 5-phosphate from beta-D-ribopyranose: step 2/2.</text>
</comment>
<evidence type="ECO:0000256" key="2">
    <source>
        <dbReference type="ARBA" id="ARBA00012035"/>
    </source>
</evidence>
<keyword evidence="6 12" id="KW-0547">Nucleotide-binding</keyword>
<dbReference type="SUPFAM" id="SSF53613">
    <property type="entry name" value="Ribokinase-like"/>
    <property type="match status" value="1"/>
</dbReference>
<evidence type="ECO:0000256" key="5">
    <source>
        <dbReference type="ARBA" id="ARBA00022723"/>
    </source>
</evidence>
<evidence type="ECO:0000256" key="3">
    <source>
        <dbReference type="ARBA" id="ARBA00016943"/>
    </source>
</evidence>
<comment type="subcellular location">
    <subcellularLocation>
        <location evidence="12">Cytoplasm</location>
    </subcellularLocation>
</comment>
<gene>
    <name evidence="12" type="primary">rbsK</name>
    <name evidence="14" type="ORF">AXX12_09600</name>
</gene>
<comment type="caution">
    <text evidence="12">Lacks conserved residue(s) required for the propagation of feature annotation.</text>
</comment>
<feature type="binding site" evidence="12">
    <location>
        <position position="255"/>
    </location>
    <ligand>
        <name>substrate</name>
    </ligand>
</feature>
<feature type="binding site" evidence="12">
    <location>
        <position position="288"/>
    </location>
    <ligand>
        <name>K(+)</name>
        <dbReference type="ChEBI" id="CHEBI:29103"/>
    </ligand>
</feature>
<feature type="binding site" evidence="12">
    <location>
        <position position="187"/>
    </location>
    <ligand>
        <name>ATP</name>
        <dbReference type="ChEBI" id="CHEBI:30616"/>
    </ligand>
</feature>
<comment type="catalytic activity">
    <reaction evidence="12">
        <text>D-ribose + ATP = D-ribose 5-phosphate + ADP + H(+)</text>
        <dbReference type="Rhea" id="RHEA:13697"/>
        <dbReference type="ChEBI" id="CHEBI:15378"/>
        <dbReference type="ChEBI" id="CHEBI:30616"/>
        <dbReference type="ChEBI" id="CHEBI:47013"/>
        <dbReference type="ChEBI" id="CHEBI:78346"/>
        <dbReference type="ChEBI" id="CHEBI:456216"/>
        <dbReference type="EC" id="2.7.1.15"/>
    </reaction>
</comment>
<dbReference type="PANTHER" id="PTHR10584:SF166">
    <property type="entry name" value="RIBOKINASE"/>
    <property type="match status" value="1"/>
</dbReference>
<evidence type="ECO:0000256" key="11">
    <source>
        <dbReference type="ARBA" id="ARBA00023277"/>
    </source>
</evidence>
<feature type="binding site" evidence="12">
    <location>
        <begin position="223"/>
        <end position="228"/>
    </location>
    <ligand>
        <name>ATP</name>
        <dbReference type="ChEBI" id="CHEBI:30616"/>
    </ligand>
</feature>
<feature type="binding site" evidence="12">
    <location>
        <begin position="43"/>
        <end position="47"/>
    </location>
    <ligand>
        <name>substrate</name>
    </ligand>
</feature>
<dbReference type="GO" id="GO:0005829">
    <property type="term" value="C:cytosol"/>
    <property type="evidence" value="ECO:0007669"/>
    <property type="project" value="TreeGrafter"/>
</dbReference>
<evidence type="ECO:0000256" key="7">
    <source>
        <dbReference type="ARBA" id="ARBA00022777"/>
    </source>
</evidence>
<name>A0A154BRM7_ANASB</name>
<dbReference type="InterPro" id="IPR002139">
    <property type="entry name" value="Ribo/fructo_kinase"/>
</dbReference>
<dbReference type="EC" id="2.7.1.15" evidence="2 12"/>
<feature type="binding site" evidence="12">
    <location>
        <begin position="15"/>
        <end position="17"/>
    </location>
    <ligand>
        <name>substrate</name>
    </ligand>
</feature>
<reference evidence="14 15" key="1">
    <citation type="submission" date="2016-02" db="EMBL/GenBank/DDBJ databases">
        <title>Anaerosporomusa subterraneum gen. nov., sp. nov., a spore-forming obligate anaerobe isolated from saprolite.</title>
        <authorList>
            <person name="Choi J.K."/>
            <person name="Shah M."/>
            <person name="Yee N."/>
        </authorList>
    </citation>
    <scope>NUCLEOTIDE SEQUENCE [LARGE SCALE GENOMIC DNA]</scope>
    <source>
        <strain evidence="14 15">RU4</strain>
    </source>
</reference>
<dbReference type="Pfam" id="PF00294">
    <property type="entry name" value="PfkB"/>
    <property type="match status" value="1"/>
</dbReference>
<comment type="similarity">
    <text evidence="12">Belongs to the carbohydrate kinase PfkB family. Ribokinase subfamily.</text>
</comment>
<keyword evidence="5 12" id="KW-0479">Metal-binding</keyword>
<keyword evidence="9 12" id="KW-0460">Magnesium</keyword>
<dbReference type="InterPro" id="IPR029056">
    <property type="entry name" value="Ribokinase-like"/>
</dbReference>
<feature type="binding site" evidence="12">
    <location>
        <position position="285"/>
    </location>
    <ligand>
        <name>K(+)</name>
        <dbReference type="ChEBI" id="CHEBI:29103"/>
    </ligand>
</feature>
<keyword evidence="4 12" id="KW-0808">Transferase</keyword>
<dbReference type="GO" id="GO:0019303">
    <property type="term" value="P:D-ribose catabolic process"/>
    <property type="evidence" value="ECO:0007669"/>
    <property type="project" value="UniProtKB-UniRule"/>
</dbReference>
<evidence type="ECO:0000259" key="13">
    <source>
        <dbReference type="Pfam" id="PF00294"/>
    </source>
</evidence>
<sequence length="306" mass="31954">MASEGLVVLVIGSLNMDLVARVDSLPEKGETIFGRSFARFPGGKGANQAIAAARMGARVTMVGCVGTDDSGKELQLGLVENHVDASPVRSVDECTGTALITVDRNAANTIIVVPGANDCVTFDDIDTALAGFKTPGILVLQHEIPAQAVCHAVQSAKEKGWFVILNPAPARELPDQVMQYVDILIPNETEAAVLCKRPIQSVEDAAGAARELLAKGVKTVVITMGRQGALCCTNDSLRHVPPLQVSAVDSTAAGDAFVGALSCSLARGETLESALQIASTAAALSVTRPGAQPSLPSWEEVKQYLR</sequence>
<comment type="cofactor">
    <cofactor evidence="12">
        <name>Mg(2+)</name>
        <dbReference type="ChEBI" id="CHEBI:18420"/>
    </cofactor>
    <text evidence="12">Requires a divalent cation, most likely magnesium in vivo, as an electrophilic catalyst to aid phosphoryl group transfer. It is the chelate of the metal and the nucleotide that is the actual substrate.</text>
</comment>
<dbReference type="InterPro" id="IPR011877">
    <property type="entry name" value="Ribokinase"/>
</dbReference>
<comment type="similarity">
    <text evidence="1">Belongs to the carbohydrate kinase pfkB family.</text>
</comment>
<dbReference type="PANTHER" id="PTHR10584">
    <property type="entry name" value="SUGAR KINASE"/>
    <property type="match status" value="1"/>
</dbReference>
<proteinExistence type="inferred from homology"/>
<dbReference type="Proteomes" id="UP000076268">
    <property type="component" value="Unassembled WGS sequence"/>
</dbReference>
<comment type="subunit">
    <text evidence="12">Homodimer.</text>
</comment>
<evidence type="ECO:0000313" key="14">
    <source>
        <dbReference type="EMBL" id="KYZ76664.1"/>
    </source>
</evidence>
<keyword evidence="11 12" id="KW-0119">Carbohydrate metabolism</keyword>
<accession>A0A154BRM7</accession>
<feature type="binding site" evidence="12">
    <location>
        <position position="143"/>
    </location>
    <ligand>
        <name>substrate</name>
    </ligand>
</feature>
<dbReference type="STRING" id="1794912.AXX12_09600"/>
<evidence type="ECO:0000313" key="15">
    <source>
        <dbReference type="Proteomes" id="UP000076268"/>
    </source>
</evidence>
<dbReference type="GO" id="GO:0004747">
    <property type="term" value="F:ribokinase activity"/>
    <property type="evidence" value="ECO:0007669"/>
    <property type="project" value="UniProtKB-UniRule"/>
</dbReference>
<dbReference type="EMBL" id="LSGP01000017">
    <property type="protein sequence ID" value="KYZ76664.1"/>
    <property type="molecule type" value="Genomic_DNA"/>
</dbReference>
<feature type="active site" description="Proton acceptor" evidence="12">
    <location>
        <position position="255"/>
    </location>
</feature>
<keyword evidence="8 12" id="KW-0067">ATP-binding</keyword>
<dbReference type="AlphaFoldDB" id="A0A154BRM7"/>
<dbReference type="UniPathway" id="UPA00916">
    <property type="reaction ID" value="UER00889"/>
</dbReference>
<feature type="domain" description="Carbohydrate kinase PfkB" evidence="13">
    <location>
        <begin position="8"/>
        <end position="297"/>
    </location>
</feature>
<keyword evidence="15" id="KW-1185">Reference proteome</keyword>
<feature type="binding site" evidence="12">
    <location>
        <begin position="254"/>
        <end position="255"/>
    </location>
    <ligand>
        <name>ATP</name>
        <dbReference type="ChEBI" id="CHEBI:30616"/>
    </ligand>
</feature>
<comment type="caution">
    <text evidence="14">The sequence shown here is derived from an EMBL/GenBank/DDBJ whole genome shotgun (WGS) entry which is preliminary data.</text>
</comment>
<evidence type="ECO:0000256" key="10">
    <source>
        <dbReference type="ARBA" id="ARBA00022958"/>
    </source>
</evidence>
<evidence type="ECO:0000256" key="6">
    <source>
        <dbReference type="ARBA" id="ARBA00022741"/>
    </source>
</evidence>
<evidence type="ECO:0000256" key="12">
    <source>
        <dbReference type="HAMAP-Rule" id="MF_01987"/>
    </source>
</evidence>
<dbReference type="PRINTS" id="PR00990">
    <property type="entry name" value="RIBOKINASE"/>
</dbReference>
<comment type="activity regulation">
    <text evidence="12">Activated by a monovalent cation that binds near, but not in, the active site. The most likely occupant of the site in vivo is potassium. Ion binding induces a conformational change that may alter substrate affinity.</text>
</comment>
<dbReference type="GO" id="GO:0005524">
    <property type="term" value="F:ATP binding"/>
    <property type="evidence" value="ECO:0007669"/>
    <property type="project" value="UniProtKB-UniRule"/>
</dbReference>
<keyword evidence="7 12" id="KW-0418">Kinase</keyword>
<organism evidence="14 15">
    <name type="scientific">Anaerosporomusa subterranea</name>
    <dbReference type="NCBI Taxonomy" id="1794912"/>
    <lineage>
        <taxon>Bacteria</taxon>
        <taxon>Bacillati</taxon>
        <taxon>Bacillota</taxon>
        <taxon>Negativicutes</taxon>
        <taxon>Acetonemataceae</taxon>
        <taxon>Anaerosporomusa</taxon>
    </lineage>
</organism>
<dbReference type="InterPro" id="IPR011611">
    <property type="entry name" value="PfkB_dom"/>
</dbReference>
<protein>
    <recommendedName>
        <fullName evidence="3 12">Ribokinase</fullName>
        <shortName evidence="12">RK</shortName>
        <ecNumber evidence="2 12">2.7.1.15</ecNumber>
    </recommendedName>
</protein>
<evidence type="ECO:0000256" key="1">
    <source>
        <dbReference type="ARBA" id="ARBA00005380"/>
    </source>
</evidence>
<comment type="function">
    <text evidence="12">Catalyzes the phosphorylation of ribose at O-5 in a reaction requiring ATP and magnesium. The resulting D-ribose-5-phosphate can then be used either for sythesis of nucleotides, histidine, and tryptophan, or as a component of the pentose phosphate pathway.</text>
</comment>
<dbReference type="NCBIfam" id="TIGR02152">
    <property type="entry name" value="D_ribokin_bact"/>
    <property type="match status" value="1"/>
</dbReference>
<keyword evidence="12" id="KW-0963">Cytoplasm</keyword>
<evidence type="ECO:0000256" key="4">
    <source>
        <dbReference type="ARBA" id="ARBA00022679"/>
    </source>
</evidence>
<keyword evidence="10 12" id="KW-0630">Potassium</keyword>
<feature type="binding site" evidence="12">
    <location>
        <position position="290"/>
    </location>
    <ligand>
        <name>K(+)</name>
        <dbReference type="ChEBI" id="CHEBI:29103"/>
    </ligand>
</feature>
<feature type="binding site" evidence="12">
    <location>
        <position position="249"/>
    </location>
    <ligand>
        <name>K(+)</name>
        <dbReference type="ChEBI" id="CHEBI:29103"/>
    </ligand>
</feature>
<dbReference type="RefSeq" id="WP_066242520.1">
    <property type="nucleotide sequence ID" value="NZ_LSGP01000017.1"/>
</dbReference>
<dbReference type="GO" id="GO:0046872">
    <property type="term" value="F:metal ion binding"/>
    <property type="evidence" value="ECO:0007669"/>
    <property type="project" value="UniProtKB-KW"/>
</dbReference>
<feature type="binding site" evidence="12">
    <location>
        <position position="294"/>
    </location>
    <ligand>
        <name>K(+)</name>
        <dbReference type="ChEBI" id="CHEBI:29103"/>
    </ligand>
</feature>
<dbReference type="Gene3D" id="3.40.1190.20">
    <property type="match status" value="1"/>
</dbReference>
<feature type="binding site" evidence="12">
    <location>
        <position position="251"/>
    </location>
    <ligand>
        <name>K(+)</name>
        <dbReference type="ChEBI" id="CHEBI:29103"/>
    </ligand>
</feature>
<dbReference type="InterPro" id="IPR002173">
    <property type="entry name" value="Carboh/pur_kinase_PfkB_CS"/>
</dbReference>